<feature type="domain" description="NAD(P)-binding" evidence="1">
    <location>
        <begin position="7"/>
        <end position="198"/>
    </location>
</feature>
<evidence type="ECO:0000313" key="3">
    <source>
        <dbReference type="Proteomes" id="UP000218505"/>
    </source>
</evidence>
<proteinExistence type="predicted"/>
<organism evidence="2 3">
    <name type="scientific">Actinosynnema pretiosum</name>
    <dbReference type="NCBI Taxonomy" id="42197"/>
    <lineage>
        <taxon>Bacteria</taxon>
        <taxon>Bacillati</taxon>
        <taxon>Actinomycetota</taxon>
        <taxon>Actinomycetes</taxon>
        <taxon>Pseudonocardiales</taxon>
        <taxon>Pseudonocardiaceae</taxon>
        <taxon>Actinosynnema</taxon>
    </lineage>
</organism>
<dbReference type="Gene3D" id="3.40.50.720">
    <property type="entry name" value="NAD(P)-binding Rossmann-like Domain"/>
    <property type="match status" value="1"/>
</dbReference>
<sequence length="213" mass="22324">MRILVVGANGRLGRRVVARALEVGHEVTAFARRADGLPADPALAVRVGAVAEWPAEVRAAVSGQDAVIAALGAPPWTARRRGPAAVASAVANLVVAMCAEGVRRIAVPLAWGAGVSRVAASPLRRALAATVVRRDYRDYGAAERVLTTSELDWTLAYLGALTDRGASGWRASTDIGRPRTPGLSRAAAAEFLVSAVERDDLARRRVVLHGAAR</sequence>
<dbReference type="PANTHER" id="PTHR43355:SF2">
    <property type="entry name" value="FLAVIN REDUCTASE (NADPH)"/>
    <property type="match status" value="1"/>
</dbReference>
<evidence type="ECO:0000259" key="1">
    <source>
        <dbReference type="Pfam" id="PF13460"/>
    </source>
</evidence>
<dbReference type="AlphaFoldDB" id="A0A290Z8L1"/>
<keyword evidence="3" id="KW-1185">Reference proteome</keyword>
<dbReference type="InterPro" id="IPR016040">
    <property type="entry name" value="NAD(P)-bd_dom"/>
</dbReference>
<accession>A0A290Z8L1</accession>
<dbReference type="GO" id="GO:0004074">
    <property type="term" value="F:biliverdin reductase [NAD(P)H] activity"/>
    <property type="evidence" value="ECO:0007669"/>
    <property type="project" value="TreeGrafter"/>
</dbReference>
<dbReference type="Pfam" id="PF13460">
    <property type="entry name" value="NAD_binding_10"/>
    <property type="match status" value="1"/>
</dbReference>
<dbReference type="GO" id="GO:0042602">
    <property type="term" value="F:riboflavin reductase (NADPH) activity"/>
    <property type="evidence" value="ECO:0007669"/>
    <property type="project" value="TreeGrafter"/>
</dbReference>
<dbReference type="InterPro" id="IPR036291">
    <property type="entry name" value="NAD(P)-bd_dom_sf"/>
</dbReference>
<reference evidence="2" key="1">
    <citation type="submission" date="2017-09" db="EMBL/GenBank/DDBJ databases">
        <title>Complete Genome Sequence of ansamitocin-producing Bacterium Actinosynnema pretiosum X47.</title>
        <authorList>
            <person name="Cao G."/>
            <person name="Zong G."/>
            <person name="Zhong C."/>
            <person name="Fu J."/>
        </authorList>
    </citation>
    <scope>NUCLEOTIDE SEQUENCE [LARGE SCALE GENOMIC DNA]</scope>
    <source>
        <strain evidence="2">X47</strain>
    </source>
</reference>
<evidence type="ECO:0000313" key="2">
    <source>
        <dbReference type="EMBL" id="ATE55303.1"/>
    </source>
</evidence>
<dbReference type="Proteomes" id="UP000218505">
    <property type="component" value="Chromosome"/>
</dbReference>
<dbReference type="SUPFAM" id="SSF51735">
    <property type="entry name" value="NAD(P)-binding Rossmann-fold domains"/>
    <property type="match status" value="1"/>
</dbReference>
<dbReference type="PANTHER" id="PTHR43355">
    <property type="entry name" value="FLAVIN REDUCTASE (NADPH)"/>
    <property type="match status" value="1"/>
</dbReference>
<dbReference type="RefSeq" id="WP_096495138.1">
    <property type="nucleotide sequence ID" value="NZ_CP023445.1"/>
</dbReference>
<protein>
    <submittedName>
        <fullName evidence="2">NAD-dependent epimerase</fullName>
    </submittedName>
</protein>
<dbReference type="InterPro" id="IPR051606">
    <property type="entry name" value="Polyketide_Oxido-like"/>
</dbReference>
<name>A0A290Z8L1_9PSEU</name>
<gene>
    <name evidence="2" type="ORF">CNX65_20120</name>
</gene>
<dbReference type="EMBL" id="CP023445">
    <property type="protein sequence ID" value="ATE55303.1"/>
    <property type="molecule type" value="Genomic_DNA"/>
</dbReference>
<dbReference type="KEGG" id="apre:CNX65_20120"/>